<organism evidence="1 2">
    <name type="scientific">Eretmocerus hayati</name>
    <dbReference type="NCBI Taxonomy" id="131215"/>
    <lineage>
        <taxon>Eukaryota</taxon>
        <taxon>Metazoa</taxon>
        <taxon>Ecdysozoa</taxon>
        <taxon>Arthropoda</taxon>
        <taxon>Hexapoda</taxon>
        <taxon>Insecta</taxon>
        <taxon>Pterygota</taxon>
        <taxon>Neoptera</taxon>
        <taxon>Endopterygota</taxon>
        <taxon>Hymenoptera</taxon>
        <taxon>Apocrita</taxon>
        <taxon>Proctotrupomorpha</taxon>
        <taxon>Chalcidoidea</taxon>
        <taxon>Aphelinidae</taxon>
        <taxon>Aphelininae</taxon>
        <taxon>Eretmocerus</taxon>
    </lineage>
</organism>
<reference evidence="1" key="1">
    <citation type="submission" date="2023-04" db="EMBL/GenBank/DDBJ databases">
        <title>A chromosome-level genome assembly of the parasitoid wasp Eretmocerus hayati.</title>
        <authorList>
            <person name="Zhong Y."/>
            <person name="Liu S."/>
            <person name="Liu Y."/>
        </authorList>
    </citation>
    <scope>NUCLEOTIDE SEQUENCE</scope>
    <source>
        <strain evidence="1">ZJU_SS_LIU_2023</strain>
    </source>
</reference>
<comment type="caution">
    <text evidence="1">The sequence shown here is derived from an EMBL/GenBank/DDBJ whole genome shotgun (WGS) entry which is preliminary data.</text>
</comment>
<evidence type="ECO:0000313" key="1">
    <source>
        <dbReference type="EMBL" id="KAJ8664748.1"/>
    </source>
</evidence>
<keyword evidence="2" id="KW-1185">Reference proteome</keyword>
<dbReference type="Proteomes" id="UP001239111">
    <property type="component" value="Chromosome 4"/>
</dbReference>
<gene>
    <name evidence="1" type="ORF">QAD02_006410</name>
</gene>
<protein>
    <submittedName>
        <fullName evidence="1">Uncharacterized protein</fullName>
    </submittedName>
</protein>
<sequence>MEDLYARSRSISEDNSPTHHNNHNDADKISEIRMKAKGEAGVKWNESPTMDSYDNDELFSDSYSNHETYFKSCHVLYGDTSGENYTTLGPGDYAFLFRINLPQNIPDSFKHKHGFVRYQLKAVLERPRKAFLKDSRKVVVPFYIKSPHKFILDPSSTVGVNDDIRHHFSCFFSQIAQMVEASVRSNARSFAPGETIVITISRNMATTNVDLNEISMKLKQEILLRATSRAKSSQTTVKKTVSTEPFSDSDEIQLQMKVPDLPPSRLDNCSIIDIQYILVLKFVPTFNSDVIRKYPIEIGMRNPHSCDSEVPEPSAPPIEAAFENLSLATPSDSFQTPNCTADMYTSAGHPDDPPPSYEECVTGFIKEENLRKRLQESDDVLF</sequence>
<dbReference type="EMBL" id="CM056744">
    <property type="protein sequence ID" value="KAJ8664748.1"/>
    <property type="molecule type" value="Genomic_DNA"/>
</dbReference>
<evidence type="ECO:0000313" key="2">
    <source>
        <dbReference type="Proteomes" id="UP001239111"/>
    </source>
</evidence>
<name>A0ACC2N0W5_9HYME</name>
<proteinExistence type="predicted"/>
<accession>A0ACC2N0W5</accession>